<keyword evidence="2" id="KW-0472">Membrane</keyword>
<feature type="compositionally biased region" description="Basic and acidic residues" evidence="1">
    <location>
        <begin position="344"/>
        <end position="353"/>
    </location>
</feature>
<keyword evidence="2" id="KW-0812">Transmembrane</keyword>
<evidence type="ECO:0000313" key="4">
    <source>
        <dbReference type="Proteomes" id="UP000582643"/>
    </source>
</evidence>
<feature type="compositionally biased region" description="Polar residues" evidence="1">
    <location>
        <begin position="603"/>
        <end position="612"/>
    </location>
</feature>
<feature type="transmembrane region" description="Helical" evidence="2">
    <location>
        <begin position="988"/>
        <end position="1009"/>
    </location>
</feature>
<keyword evidence="2" id="KW-1133">Transmembrane helix</keyword>
<evidence type="ECO:0000256" key="1">
    <source>
        <dbReference type="SAM" id="MobiDB-lite"/>
    </source>
</evidence>
<feature type="region of interest" description="Disordered" evidence="1">
    <location>
        <begin position="962"/>
        <end position="982"/>
    </location>
</feature>
<feature type="region of interest" description="Disordered" evidence="1">
    <location>
        <begin position="294"/>
        <end position="798"/>
    </location>
</feature>
<feature type="compositionally biased region" description="Pro residues" evidence="1">
    <location>
        <begin position="737"/>
        <end position="757"/>
    </location>
</feature>
<feature type="compositionally biased region" description="Basic and acidic residues" evidence="1">
    <location>
        <begin position="420"/>
        <end position="432"/>
    </location>
</feature>
<reference evidence="3 4" key="1">
    <citation type="submission" date="2020-08" db="EMBL/GenBank/DDBJ databases">
        <title>Genomic Encyclopedia of Type Strains, Phase III (KMG-III): the genomes of soil and plant-associated and newly described type strains.</title>
        <authorList>
            <person name="Whitman W."/>
        </authorList>
    </citation>
    <scope>NUCLEOTIDE SEQUENCE [LARGE SCALE GENOMIC DNA]</scope>
    <source>
        <strain evidence="3 4">SFB5A</strain>
    </source>
</reference>
<evidence type="ECO:0000313" key="3">
    <source>
        <dbReference type="EMBL" id="MBB4985129.1"/>
    </source>
</evidence>
<sequence length="1010" mass="108082">MTRTENELDQIVFRWDSENLTGNTGFGPVAWSGARDETETLFQVSGPVLRAAGEETRPALIRLRRRDYVMLVRRVPFMDADGRTSVLCHALVGAPALLGPAVCLGLHRWDWDGATAANATRARGRLPVVPAEAVVPAASRRGLVELDRLLPYASDELVGAVAEFLRHPDELFTVLDERGDTACPVLWGLHSMLGALTKRPWTFATHDTLELPSLRFAFVGRWSGAASRNTERRRVDPRERCGDRAEEVAARLVRHHLWELEEKGRDRVVGRALRTAATTYGGPLLDAATRAADHLDATDSRTSGPRRRGQPGPETGNRRAPGGGDQGARGPWGQDTGSQGAPGPRDEADRRTPDPWGEAAGPTPGPRNRPAPGPRNRPAPGARGQGAPGSWDEGAPEARHPVSPESRGQGAPGSWDEGAPEARHPISPESRDQGVAGSRGESASGPWDRATLDPRGGGAGDAGREGGQGRRDQAGSDRRDPGTPEPRDQGAPSPWDEGSSGPWGPSPSDPRDRPSAGPRDRTVPDPREQDSPSPRHSGTSDPRQQGASDSRHSGTSGSRHSGTSDPWQQGTSDSRHSGTSDSRHSGTSDPRHSGTSDPRHPGTSDSRQQGASDSRHSGTSDPWQQGTPDSRHPGISAPRHPSTPEPQRPEPSGDVRPDPVRSPYPDSPGPWTDASGAAGPDPDPAVRPDRAGPAEPPPRPGRHPELAEPRGASSWSSGRSDGNAAERPSDQSRPAPASAPEPPPPPVTPPAPVPDVPPAEQAHGGALAHPRPDLPRVGPQWTRPGKGVRRRKQGREVETSLVHKLPTARSVEEARELVVRAGSRELLAALRRPQAYAVVTELVREIARRLPSWGHPMRRELCEVAIARELWAVPPSNARDDPSEPPEEQRAANAAELHRWAVRPLLAGGDAPVGTVAELLARLRTSPAPSAREAFWLIVDGESPGLPDAVWLTLLKEAYGLPRTAPRPSPPPEPERPDDLGNGYTQRFLRRAALLIGGLVVAIVLIVLAK</sequence>
<name>A0A7W7XDV3_9ACTN</name>
<evidence type="ECO:0000256" key="2">
    <source>
        <dbReference type="SAM" id="Phobius"/>
    </source>
</evidence>
<dbReference type="AlphaFoldDB" id="A0A7W7XDV3"/>
<dbReference type="Proteomes" id="UP000582643">
    <property type="component" value="Unassembled WGS sequence"/>
</dbReference>
<keyword evidence="4" id="KW-1185">Reference proteome</keyword>
<gene>
    <name evidence="3" type="ORF">GGE06_006079</name>
</gene>
<accession>A0A7W7XDV3</accession>
<feature type="compositionally biased region" description="Pro residues" evidence="1">
    <location>
        <begin position="363"/>
        <end position="377"/>
    </location>
</feature>
<feature type="compositionally biased region" description="Basic and acidic residues" evidence="1">
    <location>
        <begin position="462"/>
        <end position="488"/>
    </location>
</feature>
<feature type="compositionally biased region" description="Polar residues" evidence="1">
    <location>
        <begin position="531"/>
        <end position="547"/>
    </location>
</feature>
<dbReference type="RefSeq" id="WP_184932299.1">
    <property type="nucleotide sequence ID" value="NZ_JACHJY010000009.1"/>
</dbReference>
<organism evidence="3 4">
    <name type="scientific">Streptomyces nymphaeiformis</name>
    <dbReference type="NCBI Taxonomy" id="2663842"/>
    <lineage>
        <taxon>Bacteria</taxon>
        <taxon>Bacillati</taxon>
        <taxon>Actinomycetota</taxon>
        <taxon>Actinomycetes</taxon>
        <taxon>Kitasatosporales</taxon>
        <taxon>Streptomycetaceae</taxon>
        <taxon>Streptomyces</taxon>
    </lineage>
</organism>
<feature type="compositionally biased region" description="Basic and acidic residues" evidence="1">
    <location>
        <begin position="509"/>
        <end position="530"/>
    </location>
</feature>
<dbReference type="EMBL" id="JACHJY010000009">
    <property type="protein sequence ID" value="MBB4985129.1"/>
    <property type="molecule type" value="Genomic_DNA"/>
</dbReference>
<feature type="compositionally biased region" description="Polar residues" evidence="1">
    <location>
        <begin position="619"/>
        <end position="628"/>
    </location>
</feature>
<protein>
    <submittedName>
        <fullName evidence="3">Uncharacterized protein</fullName>
    </submittedName>
</protein>
<comment type="caution">
    <text evidence="3">The sequence shown here is derived from an EMBL/GenBank/DDBJ whole genome shotgun (WGS) entry which is preliminary data.</text>
</comment>
<proteinExistence type="predicted"/>
<feature type="compositionally biased region" description="Low complexity" evidence="1">
    <location>
        <begin position="553"/>
        <end position="565"/>
    </location>
</feature>
<feature type="compositionally biased region" description="Low complexity" evidence="1">
    <location>
        <begin position="492"/>
        <end position="503"/>
    </location>
</feature>
<feature type="compositionally biased region" description="Basic and acidic residues" evidence="1">
    <location>
        <begin position="573"/>
        <end position="602"/>
    </location>
</feature>
<feature type="compositionally biased region" description="Basic and acidic residues" evidence="1">
    <location>
        <begin position="647"/>
        <end position="659"/>
    </location>
</feature>